<reference evidence="10 11" key="1">
    <citation type="journal article" date="2012" name="J. Bacteriol.">
        <title>Draft Genome Sequence of Mesorhizobium alhagi CCNWXJ12-2T, a Novel Salt-Resistant Species Isolated from the Desert of Northwestern China.</title>
        <authorList>
            <person name="Zhou M."/>
            <person name="Chen W."/>
            <person name="Chen H."/>
            <person name="Wei G."/>
        </authorList>
    </citation>
    <scope>NUCLEOTIDE SEQUENCE [LARGE SCALE GENOMIC DNA]</scope>
    <source>
        <strain evidence="10 11">CCNWXJ12-2</strain>
    </source>
</reference>
<keyword evidence="7 8" id="KW-0472">Membrane</keyword>
<keyword evidence="11" id="KW-1185">Reference proteome</keyword>
<keyword evidence="4 8" id="KW-1003">Cell membrane</keyword>
<dbReference type="GO" id="GO:0005886">
    <property type="term" value="C:plasma membrane"/>
    <property type="evidence" value="ECO:0007669"/>
    <property type="project" value="UniProtKB-SubCell"/>
</dbReference>
<comment type="similarity">
    <text evidence="2 8">Belongs to the 4-toluene sulfonate uptake permease (TSUP) (TC 2.A.102) family.</text>
</comment>
<dbReference type="Proteomes" id="UP000003250">
    <property type="component" value="Unassembled WGS sequence"/>
</dbReference>
<dbReference type="EMBL" id="AHAM01000033">
    <property type="protein sequence ID" value="EHK58380.1"/>
    <property type="molecule type" value="Genomic_DNA"/>
</dbReference>
<evidence type="ECO:0000256" key="5">
    <source>
        <dbReference type="ARBA" id="ARBA00022692"/>
    </source>
</evidence>
<keyword evidence="6 8" id="KW-1133">Transmembrane helix</keyword>
<evidence type="ECO:0000313" key="10">
    <source>
        <dbReference type="EMBL" id="EHK58380.1"/>
    </source>
</evidence>
<dbReference type="Pfam" id="PF01925">
    <property type="entry name" value="TauE"/>
    <property type="match status" value="1"/>
</dbReference>
<evidence type="ECO:0000313" key="11">
    <source>
        <dbReference type="Proteomes" id="UP000003250"/>
    </source>
</evidence>
<sequence length="340" mass="36181">MSPPEIAARKRGSNAAASSPDGAISTMRQRLGGVTCIAELSVGSHAAGSWLDLGIDEGWPLEQGLRLSPNRRCRDIAGWRKALSMNALLTDPWFYAAAIPAVILVGLSKGGFGGAVGFVGVPLMALVMPPVQAAAILLPILVLMDMVSLWTWRGVFDRLTLTTMLPGALAGIGLGWLTAALVTADMVRFIVGAVAIVFVARWVYQQFRHGSAYAASPNRIAAGFWGAVAGFTSFVAHVGGPPFQVYALPLRMDPKVLTGTGAIFFAVTNAVKLVPYFALGQFDTTNLTASAVLMPMAPLATLAGAWLVRRMRPEVFYPFTYATVAIIGLKLIWDGVIQMF</sequence>
<feature type="transmembrane region" description="Helical" evidence="8">
    <location>
        <begin position="131"/>
        <end position="152"/>
    </location>
</feature>
<evidence type="ECO:0000256" key="1">
    <source>
        <dbReference type="ARBA" id="ARBA00004651"/>
    </source>
</evidence>
<evidence type="ECO:0000256" key="7">
    <source>
        <dbReference type="ARBA" id="ARBA00023136"/>
    </source>
</evidence>
<protein>
    <recommendedName>
        <fullName evidence="8">Probable membrane transporter protein</fullName>
    </recommendedName>
</protein>
<proteinExistence type="inferred from homology"/>
<dbReference type="InterPro" id="IPR002781">
    <property type="entry name" value="TM_pro_TauE-like"/>
</dbReference>
<keyword evidence="3" id="KW-0813">Transport</keyword>
<accession>H0HLI2</accession>
<evidence type="ECO:0000256" key="6">
    <source>
        <dbReference type="ARBA" id="ARBA00022989"/>
    </source>
</evidence>
<feature type="transmembrane region" description="Helical" evidence="8">
    <location>
        <begin position="291"/>
        <end position="309"/>
    </location>
</feature>
<evidence type="ECO:0000256" key="3">
    <source>
        <dbReference type="ARBA" id="ARBA00022448"/>
    </source>
</evidence>
<evidence type="ECO:0000256" key="9">
    <source>
        <dbReference type="SAM" id="MobiDB-lite"/>
    </source>
</evidence>
<dbReference type="InterPro" id="IPR052017">
    <property type="entry name" value="TSUP"/>
</dbReference>
<feature type="transmembrane region" description="Helical" evidence="8">
    <location>
        <begin position="186"/>
        <end position="204"/>
    </location>
</feature>
<feature type="region of interest" description="Disordered" evidence="9">
    <location>
        <begin position="1"/>
        <end position="21"/>
    </location>
</feature>
<feature type="transmembrane region" description="Helical" evidence="8">
    <location>
        <begin position="159"/>
        <end position="180"/>
    </location>
</feature>
<comment type="subcellular location">
    <subcellularLocation>
        <location evidence="1 8">Cell membrane</location>
        <topology evidence="1 8">Multi-pass membrane protein</topology>
    </subcellularLocation>
</comment>
<evidence type="ECO:0000256" key="2">
    <source>
        <dbReference type="ARBA" id="ARBA00009142"/>
    </source>
</evidence>
<feature type="transmembrane region" description="Helical" evidence="8">
    <location>
        <begin position="93"/>
        <end position="119"/>
    </location>
</feature>
<feature type="transmembrane region" description="Helical" evidence="8">
    <location>
        <begin position="216"/>
        <end position="236"/>
    </location>
</feature>
<dbReference type="PANTHER" id="PTHR30269:SF37">
    <property type="entry name" value="MEMBRANE TRANSPORTER PROTEIN"/>
    <property type="match status" value="1"/>
</dbReference>
<dbReference type="PANTHER" id="PTHR30269">
    <property type="entry name" value="TRANSMEMBRANE PROTEIN YFCA"/>
    <property type="match status" value="1"/>
</dbReference>
<name>H0HLI2_9HYPH</name>
<keyword evidence="5 8" id="KW-0812">Transmembrane</keyword>
<evidence type="ECO:0000256" key="4">
    <source>
        <dbReference type="ARBA" id="ARBA00022475"/>
    </source>
</evidence>
<organism evidence="10 11">
    <name type="scientific">Mesorhizobium alhagi CCNWXJ12-2</name>
    <dbReference type="NCBI Taxonomy" id="1107882"/>
    <lineage>
        <taxon>Bacteria</taxon>
        <taxon>Pseudomonadati</taxon>
        <taxon>Pseudomonadota</taxon>
        <taxon>Alphaproteobacteria</taxon>
        <taxon>Hyphomicrobiales</taxon>
        <taxon>Phyllobacteriaceae</taxon>
        <taxon>Allomesorhizobium</taxon>
    </lineage>
</organism>
<feature type="transmembrane region" description="Helical" evidence="8">
    <location>
        <begin position="315"/>
        <end position="333"/>
    </location>
</feature>
<dbReference type="AlphaFoldDB" id="H0HLI2"/>
<dbReference type="PATRIC" id="fig|1107882.3.peg.978"/>
<evidence type="ECO:0000256" key="8">
    <source>
        <dbReference type="RuleBase" id="RU363041"/>
    </source>
</evidence>
<gene>
    <name evidence="10" type="ORF">MAXJ12_04966</name>
</gene>